<dbReference type="Pfam" id="PF08741">
    <property type="entry name" value="YwhD"/>
    <property type="match status" value="1"/>
</dbReference>
<evidence type="ECO:0000313" key="1">
    <source>
        <dbReference type="EMBL" id="RST60944.1"/>
    </source>
</evidence>
<gene>
    <name evidence="1" type="ORF">D5F11_002510</name>
</gene>
<organism evidence="1 2">
    <name type="scientific">Siminovitchia terrae</name>
    <name type="common">Bacillus terrae</name>
    <dbReference type="NCBI Taxonomy" id="1914933"/>
    <lineage>
        <taxon>Bacteria</taxon>
        <taxon>Bacillati</taxon>
        <taxon>Bacillota</taxon>
        <taxon>Bacilli</taxon>
        <taxon>Bacillales</taxon>
        <taxon>Bacillaceae</taxon>
        <taxon>Siminovitchia</taxon>
    </lineage>
</organism>
<protein>
    <recommendedName>
        <fullName evidence="3">YwhD family protein</fullName>
    </recommendedName>
</protein>
<dbReference type="EMBL" id="QYTW02000002">
    <property type="protein sequence ID" value="RST60944.1"/>
    <property type="molecule type" value="Genomic_DNA"/>
</dbReference>
<dbReference type="InterPro" id="IPR014852">
    <property type="entry name" value="YwhD"/>
</dbReference>
<reference evidence="1 2" key="1">
    <citation type="submission" date="2018-12" db="EMBL/GenBank/DDBJ databases">
        <authorList>
            <person name="Sun L."/>
            <person name="Chen Z."/>
        </authorList>
    </citation>
    <scope>NUCLEOTIDE SEQUENCE [LARGE SCALE GENOMIC DNA]</scope>
    <source>
        <strain evidence="1 2">LMG 29736</strain>
    </source>
</reference>
<sequence>MEQKKRKLEFNIIKDDPTMGHKGYGVGSLSLENITPVMLDVEEGEAWIEEQAMHARSKTERGVKYVKDRSEFPEEGAKKYWVIWVAVDIKEEGPYYAGVTACELYINRPARRGYKSMPEHVNHMDKAMKGKLIVHNMDAKSREVLADFLKNHDEGMWERSSTELREEFKK</sequence>
<accession>A0A429XBW2</accession>
<comment type="caution">
    <text evidence="1">The sequence shown here is derived from an EMBL/GenBank/DDBJ whole genome shotgun (WGS) entry which is preliminary data.</text>
</comment>
<evidence type="ECO:0000313" key="2">
    <source>
        <dbReference type="Proteomes" id="UP000287296"/>
    </source>
</evidence>
<dbReference type="Proteomes" id="UP000287296">
    <property type="component" value="Unassembled WGS sequence"/>
</dbReference>
<dbReference type="AlphaFoldDB" id="A0A429XBW2"/>
<evidence type="ECO:0008006" key="3">
    <source>
        <dbReference type="Google" id="ProtNLM"/>
    </source>
</evidence>
<proteinExistence type="predicted"/>
<name>A0A429XBW2_SIMTE</name>
<dbReference type="RefSeq" id="WP_120119159.1">
    <property type="nucleotide sequence ID" value="NZ_BORI01000005.1"/>
</dbReference>
<dbReference type="OrthoDB" id="2374547at2"/>